<dbReference type="GO" id="GO:0045087">
    <property type="term" value="P:innate immune response"/>
    <property type="evidence" value="ECO:0007669"/>
    <property type="project" value="InterPro"/>
</dbReference>
<dbReference type="STRING" id="81985.R0GC58"/>
<feature type="region of interest" description="Disordered" evidence="3">
    <location>
        <begin position="40"/>
        <end position="114"/>
    </location>
</feature>
<reference evidence="5" key="1">
    <citation type="journal article" date="2013" name="Nat. Genet.">
        <title>The Capsella rubella genome and the genomic consequences of rapid mating system evolution.</title>
        <authorList>
            <person name="Slotte T."/>
            <person name="Hazzouri K.M."/>
            <person name="Agren J.A."/>
            <person name="Koenig D."/>
            <person name="Maumus F."/>
            <person name="Guo Y.L."/>
            <person name="Steige K."/>
            <person name="Platts A.E."/>
            <person name="Escobar J.S."/>
            <person name="Newman L.K."/>
            <person name="Wang W."/>
            <person name="Mandakova T."/>
            <person name="Vello E."/>
            <person name="Smith L.M."/>
            <person name="Henz S.R."/>
            <person name="Steffen J."/>
            <person name="Takuno S."/>
            <person name="Brandvain Y."/>
            <person name="Coop G."/>
            <person name="Andolfatto P."/>
            <person name="Hu T.T."/>
            <person name="Blanchette M."/>
            <person name="Clark R.M."/>
            <person name="Quesneville H."/>
            <person name="Nordborg M."/>
            <person name="Gaut B.S."/>
            <person name="Lysak M.A."/>
            <person name="Jenkins J."/>
            <person name="Grimwood J."/>
            <person name="Chapman J."/>
            <person name="Prochnik S."/>
            <person name="Shu S."/>
            <person name="Rokhsar D."/>
            <person name="Schmutz J."/>
            <person name="Weigel D."/>
            <person name="Wright S.I."/>
        </authorList>
    </citation>
    <scope>NUCLEOTIDE SEQUENCE [LARGE SCALE GENOMIC DNA]</scope>
    <source>
        <strain evidence="5">cv. Monte Gargano</strain>
    </source>
</reference>
<dbReference type="OrthoDB" id="1105733at2759"/>
<organism evidence="4 5">
    <name type="scientific">Capsella rubella</name>
    <dbReference type="NCBI Taxonomy" id="81985"/>
    <lineage>
        <taxon>Eukaryota</taxon>
        <taxon>Viridiplantae</taxon>
        <taxon>Streptophyta</taxon>
        <taxon>Embryophyta</taxon>
        <taxon>Tracheophyta</taxon>
        <taxon>Spermatophyta</taxon>
        <taxon>Magnoliopsida</taxon>
        <taxon>eudicotyledons</taxon>
        <taxon>Gunneridae</taxon>
        <taxon>Pentapetalae</taxon>
        <taxon>rosids</taxon>
        <taxon>malvids</taxon>
        <taxon>Brassicales</taxon>
        <taxon>Brassicaceae</taxon>
        <taxon>Camelineae</taxon>
        <taxon>Capsella</taxon>
    </lineage>
</organism>
<proteinExistence type="inferred from homology"/>
<evidence type="ECO:0000256" key="3">
    <source>
        <dbReference type="SAM" id="MobiDB-lite"/>
    </source>
</evidence>
<evidence type="ECO:0000313" key="4">
    <source>
        <dbReference type="EMBL" id="EOA14244.1"/>
    </source>
</evidence>
<feature type="compositionally biased region" description="Acidic residues" evidence="3">
    <location>
        <begin position="53"/>
        <end position="69"/>
    </location>
</feature>
<accession>R0GC58</accession>
<sequence length="114" mass="12736">MDKLVSQREEETYLRIPFQFLDQTVIAIFKCLGLLCPTAKRPASSPVTLNQPEPEDQEYDVDMKDDEDVVLLTRGGGRKKTRGKQTDKEKTSKGRRGQTNKIPKAAAAIQVSGD</sequence>
<keyword evidence="5" id="KW-1185">Reference proteome</keyword>
<comment type="similarity">
    <text evidence="1">Belongs to the brassicaceae elicitor peptide family.</text>
</comment>
<protein>
    <submittedName>
        <fullName evidence="4">Uncharacterized protein</fullName>
    </submittedName>
</protein>
<name>R0GC58_9BRAS</name>
<keyword evidence="2" id="KW-0611">Plant defense</keyword>
<evidence type="ECO:0000313" key="5">
    <source>
        <dbReference type="Proteomes" id="UP000029121"/>
    </source>
</evidence>
<gene>
    <name evidence="4" type="ORF">CARUB_v10027398mg</name>
</gene>
<dbReference type="KEGG" id="crb:17874711"/>
<dbReference type="AlphaFoldDB" id="R0GC58"/>
<evidence type="ECO:0000256" key="2">
    <source>
        <dbReference type="ARBA" id="ARBA00022821"/>
    </source>
</evidence>
<dbReference type="InterPro" id="IPR035176">
    <property type="entry name" value="PEP"/>
</dbReference>
<evidence type="ECO:0000256" key="1">
    <source>
        <dbReference type="ARBA" id="ARBA00011021"/>
    </source>
</evidence>
<dbReference type="EMBL" id="KB870812">
    <property type="protein sequence ID" value="EOA14244.1"/>
    <property type="molecule type" value="Genomic_DNA"/>
</dbReference>
<dbReference type="Proteomes" id="UP000029121">
    <property type="component" value="Unassembled WGS sequence"/>
</dbReference>
<dbReference type="Pfam" id="PF17232">
    <property type="entry name" value="Pep1_7"/>
    <property type="match status" value="1"/>
</dbReference>